<feature type="compositionally biased region" description="Basic residues" evidence="1">
    <location>
        <begin position="129"/>
        <end position="139"/>
    </location>
</feature>
<reference evidence="2" key="1">
    <citation type="journal article" date="2014" name="Int. J. Syst. Evol. Microbiol.">
        <title>Complete genome sequence of Corynebacterium casei LMG S-19264T (=DSM 44701T), isolated from a smear-ripened cheese.</title>
        <authorList>
            <consortium name="US DOE Joint Genome Institute (JGI-PGF)"/>
            <person name="Walter F."/>
            <person name="Albersmeier A."/>
            <person name="Kalinowski J."/>
            <person name="Ruckert C."/>
        </authorList>
    </citation>
    <scope>NUCLEOTIDE SEQUENCE</scope>
    <source>
        <strain evidence="2">CGMCC 1.8984</strain>
    </source>
</reference>
<evidence type="ECO:0000313" key="2">
    <source>
        <dbReference type="EMBL" id="GGJ93078.1"/>
    </source>
</evidence>
<name>A0A917UWX6_9MICO</name>
<feature type="region of interest" description="Disordered" evidence="1">
    <location>
        <begin position="89"/>
        <end position="139"/>
    </location>
</feature>
<dbReference type="Proteomes" id="UP000636956">
    <property type="component" value="Unassembled WGS sequence"/>
</dbReference>
<accession>A0A917UWX6</accession>
<organism evidence="2 3">
    <name type="scientific">Agromyces bauzanensis</name>
    <dbReference type="NCBI Taxonomy" id="1308924"/>
    <lineage>
        <taxon>Bacteria</taxon>
        <taxon>Bacillati</taxon>
        <taxon>Actinomycetota</taxon>
        <taxon>Actinomycetes</taxon>
        <taxon>Micrococcales</taxon>
        <taxon>Microbacteriaceae</taxon>
        <taxon>Agromyces</taxon>
    </lineage>
</organism>
<evidence type="ECO:0000256" key="1">
    <source>
        <dbReference type="SAM" id="MobiDB-lite"/>
    </source>
</evidence>
<feature type="compositionally biased region" description="Low complexity" evidence="1">
    <location>
        <begin position="89"/>
        <end position="104"/>
    </location>
</feature>
<comment type="caution">
    <text evidence="2">The sequence shown here is derived from an EMBL/GenBank/DDBJ whole genome shotgun (WGS) entry which is preliminary data.</text>
</comment>
<gene>
    <name evidence="2" type="ORF">GCM10011372_34510</name>
</gene>
<protein>
    <recommendedName>
        <fullName evidence="4">HNH endonuclease</fullName>
    </recommendedName>
</protein>
<dbReference type="EMBL" id="BMMD01000031">
    <property type="protein sequence ID" value="GGJ93078.1"/>
    <property type="molecule type" value="Genomic_DNA"/>
</dbReference>
<keyword evidence="3" id="KW-1185">Reference proteome</keyword>
<sequence length="139" mass="14521">MKAAIDTLVGDALRRRDHGQASPVVDDPRTIPQQRFALAERDGGCASCGQSIGNVEAHHIHWWECDAGPTDLENGVLLWVPATTRSMATAGSSASPTATCGSSPHPTWIPTSAHASGGAPGSNSIRPPVRPRRGRLGLA</sequence>
<proteinExistence type="predicted"/>
<evidence type="ECO:0008006" key="4">
    <source>
        <dbReference type="Google" id="ProtNLM"/>
    </source>
</evidence>
<evidence type="ECO:0000313" key="3">
    <source>
        <dbReference type="Proteomes" id="UP000636956"/>
    </source>
</evidence>
<dbReference type="AlphaFoldDB" id="A0A917UWX6"/>
<reference evidence="2" key="2">
    <citation type="submission" date="2020-09" db="EMBL/GenBank/DDBJ databases">
        <authorList>
            <person name="Sun Q."/>
            <person name="Zhou Y."/>
        </authorList>
    </citation>
    <scope>NUCLEOTIDE SEQUENCE</scope>
    <source>
        <strain evidence="2">CGMCC 1.8984</strain>
    </source>
</reference>